<keyword evidence="6" id="KW-0472">Membrane</keyword>
<evidence type="ECO:0000313" key="10">
    <source>
        <dbReference type="EMBL" id="VVN91285.1"/>
    </source>
</evidence>
<evidence type="ECO:0000256" key="1">
    <source>
        <dbReference type="ARBA" id="ARBA00001946"/>
    </source>
</evidence>
<sequence>MKIHNLDPHVKVQTSNLSLTRISLMGFSGLLLSIFLLASVLIIFIAFKQNHDAEARSRFYTEKAVQSLEKSVLLTIKDYAFWGDAYEHLHKTVDTDWAFGRQNIGSTLSEDFGFQGVFVIDPTDRTVYSLIDGQMQSVAAQDWLKQPFTALIERAREGLESETPVATYLNVEGTPVLVAAAPLTPGTDPQVEADDRPSSVLVFVAKLDAARLSALGSDFGIDQLRVAPGDSAVLSSSFLPLGETGAAGALQWTPERPGHQLLTVVLPLIGIAGLVIGLMTWILRRRTTAAARAMDANYTSLQVSQTALAASEARFRDVAEASSDWIWEINSGLRFTYLSERFEAVTGLLRADCIGRPIDDLLVSDQGSLSQWLKNHSRRANAILQCSYQAGDGQARISRLSVREMEGLGYRGTACDITEEVAARRRIEYLSQHDALTGLANRTRMQEFLDGKLKAAPTLDEPLVMLSIDLDRFKPVNDLLGHAAGDQVLNEVSKRLGQCLRNDDLVARIGGDEFVLVLANMVSQDEVELLCKRLIDCIEQPFQVEEHEIFISASIGIAMAPADATQADELLRYADIALYEAKDAGRNTWRFYAGDMNARIIDRRQLESDLRHAIKHGELRLHFQPRYQIESRRMAGAEALVRWQHPERGLLNPDVFIPIAEDTGLILPLSNWVLHTACMAASTWPEEFFVSVNLSPTEFQRGQLVSRVQAVLADTGLSPARLELELTENVMLEDAKGALLIMTDLKALGVRLSMDDFGTGYSSLSYLRSFPFDGLKIDRSFVSGLTASSDDQSIIQAIVGLGRALSLTVTAEGVETIEQLEVLQDAQCDEVQGYFLSKPMDALAIGELIGIEMERPGQQAVAADCAAIAGAM</sequence>
<comment type="catalytic activity">
    <reaction evidence="5">
        <text>3',3'-c-di-GMP + H2O = 5'-phosphoguanylyl(3'-&gt;5')guanosine + H(+)</text>
        <dbReference type="Rhea" id="RHEA:24902"/>
        <dbReference type="ChEBI" id="CHEBI:15377"/>
        <dbReference type="ChEBI" id="CHEBI:15378"/>
        <dbReference type="ChEBI" id="CHEBI:58754"/>
        <dbReference type="ChEBI" id="CHEBI:58805"/>
        <dbReference type="EC" id="3.1.4.52"/>
    </reaction>
    <physiologicalReaction direction="left-to-right" evidence="5">
        <dbReference type="Rhea" id="RHEA:24903"/>
    </physiologicalReaction>
</comment>
<evidence type="ECO:0000256" key="2">
    <source>
        <dbReference type="ARBA" id="ARBA00004533"/>
    </source>
</evidence>
<evidence type="ECO:0000256" key="3">
    <source>
        <dbReference type="ARBA" id="ARBA00012282"/>
    </source>
</evidence>
<dbReference type="InterPro" id="IPR035919">
    <property type="entry name" value="EAL_sf"/>
</dbReference>
<dbReference type="InterPro" id="IPR007892">
    <property type="entry name" value="CHASE4"/>
</dbReference>
<feature type="domain" description="GGDEF" evidence="9">
    <location>
        <begin position="461"/>
        <end position="594"/>
    </location>
</feature>
<evidence type="ECO:0000259" key="8">
    <source>
        <dbReference type="PROSITE" id="PS50883"/>
    </source>
</evidence>
<dbReference type="Pfam" id="PF13188">
    <property type="entry name" value="PAS_8"/>
    <property type="match status" value="1"/>
</dbReference>
<dbReference type="InterPro" id="IPR052155">
    <property type="entry name" value="Biofilm_reg_signaling"/>
</dbReference>
<dbReference type="InterPro" id="IPR000014">
    <property type="entry name" value="PAS"/>
</dbReference>
<evidence type="ECO:0000256" key="4">
    <source>
        <dbReference type="ARBA" id="ARBA00022636"/>
    </source>
</evidence>
<comment type="subcellular location">
    <subcellularLocation>
        <location evidence="2">Cell inner membrane</location>
    </subcellularLocation>
</comment>
<gene>
    <name evidence="10" type="ORF">PS691_01887</name>
</gene>
<dbReference type="SUPFAM" id="SSF141868">
    <property type="entry name" value="EAL domain-like"/>
    <property type="match status" value="1"/>
</dbReference>
<dbReference type="InterPro" id="IPR001633">
    <property type="entry name" value="EAL_dom"/>
</dbReference>
<dbReference type="Gene3D" id="3.20.20.450">
    <property type="entry name" value="EAL domain"/>
    <property type="match status" value="1"/>
</dbReference>
<dbReference type="OrthoDB" id="9804951at2"/>
<dbReference type="GO" id="GO:0071732">
    <property type="term" value="P:cellular response to nitric oxide"/>
    <property type="evidence" value="ECO:0007669"/>
    <property type="project" value="UniProtKB-ARBA"/>
</dbReference>
<dbReference type="FunFam" id="3.20.20.450:FF:000001">
    <property type="entry name" value="Cyclic di-GMP phosphodiesterase yahA"/>
    <property type="match status" value="1"/>
</dbReference>
<evidence type="ECO:0000313" key="11">
    <source>
        <dbReference type="Proteomes" id="UP000337909"/>
    </source>
</evidence>
<evidence type="ECO:0000256" key="5">
    <source>
        <dbReference type="ARBA" id="ARBA00051114"/>
    </source>
</evidence>
<feature type="transmembrane region" description="Helical" evidence="6">
    <location>
        <begin position="261"/>
        <end position="283"/>
    </location>
</feature>
<dbReference type="EC" id="3.1.4.52" evidence="3"/>
<dbReference type="PROSITE" id="PS50112">
    <property type="entry name" value="PAS"/>
    <property type="match status" value="1"/>
</dbReference>
<organism evidence="10 11">
    <name type="scientific">Pseudomonas fluorescens</name>
    <dbReference type="NCBI Taxonomy" id="294"/>
    <lineage>
        <taxon>Bacteria</taxon>
        <taxon>Pseudomonadati</taxon>
        <taxon>Pseudomonadota</taxon>
        <taxon>Gammaproteobacteria</taxon>
        <taxon>Pseudomonadales</taxon>
        <taxon>Pseudomonadaceae</taxon>
        <taxon>Pseudomonas</taxon>
    </lineage>
</organism>
<feature type="domain" description="EAL" evidence="8">
    <location>
        <begin position="603"/>
        <end position="853"/>
    </location>
</feature>
<protein>
    <recommendedName>
        <fullName evidence="3">cyclic-guanylate-specific phosphodiesterase</fullName>
        <ecNumber evidence="3">3.1.4.52</ecNumber>
    </recommendedName>
</protein>
<evidence type="ECO:0000259" key="9">
    <source>
        <dbReference type="PROSITE" id="PS50887"/>
    </source>
</evidence>
<dbReference type="NCBIfam" id="TIGR00229">
    <property type="entry name" value="sensory_box"/>
    <property type="match status" value="1"/>
</dbReference>
<evidence type="ECO:0000256" key="6">
    <source>
        <dbReference type="SAM" id="Phobius"/>
    </source>
</evidence>
<reference evidence="10 11" key="1">
    <citation type="submission" date="2019-09" db="EMBL/GenBank/DDBJ databases">
        <authorList>
            <person name="Chandra G."/>
            <person name="Truman W A."/>
        </authorList>
    </citation>
    <scope>NUCLEOTIDE SEQUENCE [LARGE SCALE GENOMIC DNA]</scope>
    <source>
        <strain evidence="10">PS691</strain>
    </source>
</reference>
<dbReference type="SUPFAM" id="SSF55785">
    <property type="entry name" value="PYP-like sensor domain (PAS domain)"/>
    <property type="match status" value="1"/>
</dbReference>
<dbReference type="PROSITE" id="PS50883">
    <property type="entry name" value="EAL"/>
    <property type="match status" value="1"/>
</dbReference>
<proteinExistence type="predicted"/>
<name>A0A5E7BI77_PSEFL</name>
<dbReference type="CDD" id="cd01949">
    <property type="entry name" value="GGDEF"/>
    <property type="match status" value="1"/>
</dbReference>
<dbReference type="InterPro" id="IPR000160">
    <property type="entry name" value="GGDEF_dom"/>
</dbReference>
<comment type="cofactor">
    <cofactor evidence="1">
        <name>Mg(2+)</name>
        <dbReference type="ChEBI" id="CHEBI:18420"/>
    </cofactor>
</comment>
<dbReference type="SUPFAM" id="SSF55073">
    <property type="entry name" value="Nucleotide cyclase"/>
    <property type="match status" value="1"/>
</dbReference>
<dbReference type="PANTHER" id="PTHR44757">
    <property type="entry name" value="DIGUANYLATE CYCLASE DGCP"/>
    <property type="match status" value="1"/>
</dbReference>
<dbReference type="EMBL" id="CABVHQ010000014">
    <property type="protein sequence ID" value="VVN91285.1"/>
    <property type="molecule type" value="Genomic_DNA"/>
</dbReference>
<keyword evidence="6" id="KW-1133">Transmembrane helix</keyword>
<dbReference type="Pfam" id="PF05228">
    <property type="entry name" value="CHASE4"/>
    <property type="match status" value="1"/>
</dbReference>
<dbReference type="SMART" id="SM00052">
    <property type="entry name" value="EAL"/>
    <property type="match status" value="1"/>
</dbReference>
<dbReference type="GO" id="GO:0071111">
    <property type="term" value="F:cyclic-guanylate-specific phosphodiesterase activity"/>
    <property type="evidence" value="ECO:0007669"/>
    <property type="project" value="UniProtKB-EC"/>
</dbReference>
<dbReference type="Gene3D" id="3.30.70.270">
    <property type="match status" value="1"/>
</dbReference>
<dbReference type="RefSeq" id="WP_150641925.1">
    <property type="nucleotide sequence ID" value="NZ_CABVHQ010000014.1"/>
</dbReference>
<dbReference type="Pfam" id="PF00563">
    <property type="entry name" value="EAL"/>
    <property type="match status" value="1"/>
</dbReference>
<dbReference type="SMART" id="SM00091">
    <property type="entry name" value="PAS"/>
    <property type="match status" value="1"/>
</dbReference>
<dbReference type="PANTHER" id="PTHR44757:SF10">
    <property type="entry name" value="MEMBRANE PROTEIN"/>
    <property type="match status" value="1"/>
</dbReference>
<dbReference type="AlphaFoldDB" id="A0A5E7BI77"/>
<dbReference type="InterPro" id="IPR043128">
    <property type="entry name" value="Rev_trsase/Diguanyl_cyclase"/>
</dbReference>
<dbReference type="PROSITE" id="PS50887">
    <property type="entry name" value="GGDEF"/>
    <property type="match status" value="1"/>
</dbReference>
<dbReference type="InterPro" id="IPR029787">
    <property type="entry name" value="Nucleotide_cyclase"/>
</dbReference>
<dbReference type="CDD" id="cd01948">
    <property type="entry name" value="EAL"/>
    <property type="match status" value="1"/>
</dbReference>
<dbReference type="InterPro" id="IPR035965">
    <property type="entry name" value="PAS-like_dom_sf"/>
</dbReference>
<evidence type="ECO:0000259" key="7">
    <source>
        <dbReference type="PROSITE" id="PS50112"/>
    </source>
</evidence>
<dbReference type="Proteomes" id="UP000337909">
    <property type="component" value="Unassembled WGS sequence"/>
</dbReference>
<keyword evidence="4" id="KW-0973">c-di-GMP</keyword>
<dbReference type="NCBIfam" id="TIGR00254">
    <property type="entry name" value="GGDEF"/>
    <property type="match status" value="1"/>
</dbReference>
<feature type="transmembrane region" description="Helical" evidence="6">
    <location>
        <begin position="24"/>
        <end position="47"/>
    </location>
</feature>
<dbReference type="GO" id="GO:0005886">
    <property type="term" value="C:plasma membrane"/>
    <property type="evidence" value="ECO:0007669"/>
    <property type="project" value="UniProtKB-SubCell"/>
</dbReference>
<accession>A0A5E7BI77</accession>
<feature type="domain" description="PAS" evidence="7">
    <location>
        <begin position="311"/>
        <end position="356"/>
    </location>
</feature>
<dbReference type="FunFam" id="3.30.70.270:FF:000001">
    <property type="entry name" value="Diguanylate cyclase domain protein"/>
    <property type="match status" value="1"/>
</dbReference>
<dbReference type="Gene3D" id="3.30.450.20">
    <property type="entry name" value="PAS domain"/>
    <property type="match status" value="1"/>
</dbReference>
<dbReference type="CDD" id="cd00130">
    <property type="entry name" value="PAS"/>
    <property type="match status" value="1"/>
</dbReference>
<dbReference type="SMART" id="SM00267">
    <property type="entry name" value="GGDEF"/>
    <property type="match status" value="1"/>
</dbReference>
<keyword evidence="6" id="KW-0812">Transmembrane</keyword>
<dbReference type="Pfam" id="PF00990">
    <property type="entry name" value="GGDEF"/>
    <property type="match status" value="1"/>
</dbReference>